<feature type="non-terminal residue" evidence="1">
    <location>
        <position position="1"/>
    </location>
</feature>
<comment type="caution">
    <text evidence="1">The sequence shown here is derived from an EMBL/GenBank/DDBJ whole genome shotgun (WGS) entry which is preliminary data.</text>
</comment>
<reference evidence="1" key="1">
    <citation type="journal article" date="2017" name="Gigascience">
        <title>The first near-complete assembly of the hexaploid bread wheat genome, Triticum aestivum.</title>
        <authorList>
            <person name="Zimin A.V."/>
            <person name="Puiu D."/>
            <person name="Hall R."/>
            <person name="Kingan S."/>
            <person name="Clavijo B.J."/>
            <person name="Salzberg S.L."/>
        </authorList>
    </citation>
    <scope>NUCLEOTIDE SEQUENCE</scope>
    <source>
        <tissue evidence="1">Leaf</tissue>
    </source>
</reference>
<organism evidence="1">
    <name type="scientific">Triticum aestivum</name>
    <name type="common">Wheat</name>
    <dbReference type="NCBI Taxonomy" id="4565"/>
    <lineage>
        <taxon>Eukaryota</taxon>
        <taxon>Viridiplantae</taxon>
        <taxon>Streptophyta</taxon>
        <taxon>Embryophyta</taxon>
        <taxon>Tracheophyta</taxon>
        <taxon>Spermatophyta</taxon>
        <taxon>Magnoliopsida</taxon>
        <taxon>Liliopsida</taxon>
        <taxon>Poales</taxon>
        <taxon>Poaceae</taxon>
        <taxon>BOP clade</taxon>
        <taxon>Pooideae</taxon>
        <taxon>Triticodae</taxon>
        <taxon>Triticeae</taxon>
        <taxon>Triticinae</taxon>
        <taxon>Triticum</taxon>
    </lineage>
</organism>
<proteinExistence type="predicted"/>
<evidence type="ECO:0000313" key="1">
    <source>
        <dbReference type="EMBL" id="KAF7030490.1"/>
    </source>
</evidence>
<feature type="non-terminal residue" evidence="1">
    <location>
        <position position="25"/>
    </location>
</feature>
<accession>A0A9R1JUV7</accession>
<dbReference type="EMBL" id="CM022218">
    <property type="protein sequence ID" value="KAF7030490.1"/>
    <property type="molecule type" value="Genomic_DNA"/>
</dbReference>
<gene>
    <name evidence="1" type="ORF">CFC21_042025</name>
</gene>
<sequence length="25" mass="2911">PAWHRRVSRAGLPWGYVSPPLPRRV</sequence>
<name>A0A9R1JUV7_WHEAT</name>
<protein>
    <submittedName>
        <fullName evidence="1">Uncharacterized protein</fullName>
    </submittedName>
</protein>
<dbReference type="Proteomes" id="UP000815260">
    <property type="component" value="Chromosome 3B"/>
</dbReference>
<dbReference type="AlphaFoldDB" id="A0A9R1JUV7"/>
<reference evidence="1" key="2">
    <citation type="submission" date="2020-03" db="EMBL/GenBank/DDBJ databases">
        <title>The second near-complete assembly of the hexaploid bread wheat (Triticum aestivum) genome.</title>
        <authorList>
            <person name="Zimin A.V."/>
            <person name="Puiu D."/>
            <person name="Shumante A."/>
            <person name="Alonge M."/>
            <person name="Salzberg S.L."/>
        </authorList>
    </citation>
    <scope>NUCLEOTIDE SEQUENCE</scope>
    <source>
        <tissue evidence="1">Leaf</tissue>
    </source>
</reference>